<accession>A0A4Y9L4S3</accession>
<dbReference type="EMBL" id="SPQU01000008">
    <property type="protein sequence ID" value="TFV37806.1"/>
    <property type="molecule type" value="Genomic_DNA"/>
</dbReference>
<protein>
    <submittedName>
        <fullName evidence="2">ArsR family transcriptional regulator</fullName>
    </submittedName>
</protein>
<dbReference type="InterPro" id="IPR036388">
    <property type="entry name" value="WH-like_DNA-bd_sf"/>
</dbReference>
<comment type="caution">
    <text evidence="2">The sequence shown here is derived from an EMBL/GenBank/DDBJ whole genome shotgun (WGS) entry which is preliminary data.</text>
</comment>
<organism evidence="2 3">
    <name type="scientific">Bradyrhizobium frederickii</name>
    <dbReference type="NCBI Taxonomy" id="2560054"/>
    <lineage>
        <taxon>Bacteria</taxon>
        <taxon>Pseudomonadati</taxon>
        <taxon>Pseudomonadota</taxon>
        <taxon>Alphaproteobacteria</taxon>
        <taxon>Hyphomicrobiales</taxon>
        <taxon>Nitrobacteraceae</taxon>
        <taxon>Bradyrhizobium</taxon>
    </lineage>
</organism>
<dbReference type="InterPro" id="IPR052543">
    <property type="entry name" value="HTH_Metal-responsive_Reg"/>
</dbReference>
<dbReference type="PANTHER" id="PTHR39168:SF1">
    <property type="entry name" value="TRANSCRIPTIONAL REGULATORY PROTEIN"/>
    <property type="match status" value="1"/>
</dbReference>
<dbReference type="PROSITE" id="PS50987">
    <property type="entry name" value="HTH_ARSR_2"/>
    <property type="match status" value="1"/>
</dbReference>
<sequence>MGGHVAALLCPPYGFAPRNDELVTRYALARPQCFGYHRSMKSGPDIAMVAALVGDPARANMLTALMNGRALTASELAQEAGITPQTASSHLAKLEAGGLIEPEKQGRHRYYRLTDDDVAGVLEGLAGLAARTGHMRVRTGPKDPALRRARICYDHLAGDLGVQMLDSLRERNLVRQKKQDIELTAEGERFLAKHLQISPDMLAHPRRPVCKACLDWSERRHHLAGTLGAAMMRRFAELKWASRDATPGSRVVNFTRTGEKQFAALFGGVQD</sequence>
<dbReference type="GO" id="GO:0010288">
    <property type="term" value="P:response to lead ion"/>
    <property type="evidence" value="ECO:0007669"/>
    <property type="project" value="TreeGrafter"/>
</dbReference>
<dbReference type="PANTHER" id="PTHR39168">
    <property type="entry name" value="TRANSCRIPTIONAL REGULATOR-RELATED"/>
    <property type="match status" value="1"/>
</dbReference>
<dbReference type="AlphaFoldDB" id="A0A4Y9L4S3"/>
<proteinExistence type="predicted"/>
<dbReference type="GO" id="GO:0003677">
    <property type="term" value="F:DNA binding"/>
    <property type="evidence" value="ECO:0007669"/>
    <property type="project" value="TreeGrafter"/>
</dbReference>
<keyword evidence="3" id="KW-1185">Reference proteome</keyword>
<evidence type="ECO:0000313" key="3">
    <source>
        <dbReference type="Proteomes" id="UP000298225"/>
    </source>
</evidence>
<dbReference type="PRINTS" id="PR00778">
    <property type="entry name" value="HTHARSR"/>
</dbReference>
<evidence type="ECO:0000259" key="1">
    <source>
        <dbReference type="PROSITE" id="PS50987"/>
    </source>
</evidence>
<dbReference type="NCBIfam" id="NF033788">
    <property type="entry name" value="HTH_metalloreg"/>
    <property type="match status" value="1"/>
</dbReference>
<dbReference type="OrthoDB" id="9797716at2"/>
<reference evidence="2 3" key="1">
    <citation type="submission" date="2019-03" db="EMBL/GenBank/DDBJ databases">
        <title>Bradyrhizobium strains diversity isolated from Chamaecrista fasciculata.</title>
        <authorList>
            <person name="Urquiaga M.C.O."/>
            <person name="Hungria M."/>
            <person name="Delamuta J.R.M."/>
        </authorList>
    </citation>
    <scope>NUCLEOTIDE SEQUENCE [LARGE SCALE GENOMIC DNA]</scope>
    <source>
        <strain evidence="2 3">CNPSo 3424</strain>
    </source>
</reference>
<dbReference type="InterPro" id="IPR001845">
    <property type="entry name" value="HTH_ArsR_DNA-bd_dom"/>
</dbReference>
<dbReference type="Proteomes" id="UP000298225">
    <property type="component" value="Unassembled WGS sequence"/>
</dbReference>
<dbReference type="GO" id="GO:0032791">
    <property type="term" value="F:lead ion binding"/>
    <property type="evidence" value="ECO:0007669"/>
    <property type="project" value="TreeGrafter"/>
</dbReference>
<dbReference type="InterPro" id="IPR036390">
    <property type="entry name" value="WH_DNA-bd_sf"/>
</dbReference>
<dbReference type="GO" id="GO:0046686">
    <property type="term" value="P:response to cadmium ion"/>
    <property type="evidence" value="ECO:0007669"/>
    <property type="project" value="TreeGrafter"/>
</dbReference>
<dbReference type="InterPro" id="IPR011991">
    <property type="entry name" value="ArsR-like_HTH"/>
</dbReference>
<gene>
    <name evidence="2" type="ORF">E4K66_18725</name>
</gene>
<dbReference type="Gene3D" id="1.10.10.10">
    <property type="entry name" value="Winged helix-like DNA-binding domain superfamily/Winged helix DNA-binding domain"/>
    <property type="match status" value="1"/>
</dbReference>
<dbReference type="CDD" id="cd00090">
    <property type="entry name" value="HTH_ARSR"/>
    <property type="match status" value="1"/>
</dbReference>
<dbReference type="Pfam" id="PF12840">
    <property type="entry name" value="HTH_20"/>
    <property type="match status" value="1"/>
</dbReference>
<dbReference type="SUPFAM" id="SSF46785">
    <property type="entry name" value="Winged helix' DNA-binding domain"/>
    <property type="match status" value="1"/>
</dbReference>
<evidence type="ECO:0000313" key="2">
    <source>
        <dbReference type="EMBL" id="TFV37806.1"/>
    </source>
</evidence>
<dbReference type="FunFam" id="1.10.10.10:FF:000436">
    <property type="entry name" value="ArsR family transcriptional regulator"/>
    <property type="match status" value="1"/>
</dbReference>
<name>A0A4Y9L4S3_9BRAD</name>
<dbReference type="SMART" id="SM00418">
    <property type="entry name" value="HTH_ARSR"/>
    <property type="match status" value="1"/>
</dbReference>
<dbReference type="GO" id="GO:0097063">
    <property type="term" value="F:cadmium ion sensor activity"/>
    <property type="evidence" value="ECO:0007669"/>
    <property type="project" value="TreeGrafter"/>
</dbReference>
<dbReference type="GO" id="GO:0003700">
    <property type="term" value="F:DNA-binding transcription factor activity"/>
    <property type="evidence" value="ECO:0007669"/>
    <property type="project" value="InterPro"/>
</dbReference>
<feature type="domain" description="HTH arsR-type" evidence="1">
    <location>
        <begin position="38"/>
        <end position="133"/>
    </location>
</feature>